<accession>A0A075AI32</accession>
<dbReference type="GO" id="GO:0003756">
    <property type="term" value="F:protein disulfide isomerase activity"/>
    <property type="evidence" value="ECO:0007669"/>
    <property type="project" value="TreeGrafter"/>
</dbReference>
<dbReference type="GeneID" id="20316929"/>
<dbReference type="PANTHER" id="PTHR46295:SF1">
    <property type="entry name" value="ENDOPLASMIC RETICULUM RESIDENT PROTEIN 44"/>
    <property type="match status" value="1"/>
</dbReference>
<dbReference type="InterPro" id="IPR052643">
    <property type="entry name" value="ERP44"/>
</dbReference>
<organism evidence="1 2">
    <name type="scientific">Opisthorchis viverrini</name>
    <name type="common">Southeast Asian liver fluke</name>
    <dbReference type="NCBI Taxonomy" id="6198"/>
    <lineage>
        <taxon>Eukaryota</taxon>
        <taxon>Metazoa</taxon>
        <taxon>Spiralia</taxon>
        <taxon>Lophotrochozoa</taxon>
        <taxon>Platyhelminthes</taxon>
        <taxon>Trematoda</taxon>
        <taxon>Digenea</taxon>
        <taxon>Opisthorchiida</taxon>
        <taxon>Opisthorchiata</taxon>
        <taxon>Opisthorchiidae</taxon>
        <taxon>Opisthorchis</taxon>
    </lineage>
</organism>
<dbReference type="Gene3D" id="3.40.30.10">
    <property type="entry name" value="Glutaredoxin"/>
    <property type="match status" value="1"/>
</dbReference>
<evidence type="ECO:0000313" key="1">
    <source>
        <dbReference type="EMBL" id="KER30929.1"/>
    </source>
</evidence>
<evidence type="ECO:0000313" key="2">
    <source>
        <dbReference type="Proteomes" id="UP000054324"/>
    </source>
</evidence>
<dbReference type="InterPro" id="IPR036249">
    <property type="entry name" value="Thioredoxin-like_sf"/>
</dbReference>
<protein>
    <submittedName>
        <fullName evidence="1">Uncharacterized protein</fullName>
    </submittedName>
</protein>
<proteinExistence type="predicted"/>
<dbReference type="GO" id="GO:0006457">
    <property type="term" value="P:protein folding"/>
    <property type="evidence" value="ECO:0007669"/>
    <property type="project" value="TreeGrafter"/>
</dbReference>
<dbReference type="CTD" id="20316929"/>
<dbReference type="PANTHER" id="PTHR46295">
    <property type="entry name" value="ENDOPLASMIC RETICULUM RESIDENT PROTEIN 44"/>
    <property type="match status" value="1"/>
</dbReference>
<sequence length="387" mass="42934">MGRSHDHGKEPALLHCGVVTRRGSQLSLCCVVLSSFIRALKQIQDTQEAIIGLFSTLDSSNPHLQHFLRASHVEKDRCSFHIIHGLMLADEPIEVVDKFVYLGSCIGPGGFAKDDISIRIGKARAAFADLRHLWPRRDISFSVKGRVYNAACLAIDVFGALSESGGNTGSAILNIVDEGDKMAHREAVSQRIKEITTMKKANFQAIHSWIVRKCTLLVRELTFANAEEITDEALPLLLLFYDKESEHLKPKFHEVVNAHLSSHLGQINFLTADGNTFSHPLAHMGKSAADLPFFCIDSLVHMYAHPKKADVLLRSSTSSDWTNKLFTAIKCIKLAKSLAAILSQLAPHMHGSTYADDEEEIFHVGRSTNAYQRAQVECRFVIGRVII</sequence>
<dbReference type="GO" id="GO:0005793">
    <property type="term" value="C:endoplasmic reticulum-Golgi intermediate compartment"/>
    <property type="evidence" value="ECO:0007669"/>
    <property type="project" value="TreeGrafter"/>
</dbReference>
<dbReference type="AlphaFoldDB" id="A0A075AI32"/>
<reference evidence="1 2" key="1">
    <citation type="submission" date="2013-11" db="EMBL/GenBank/DDBJ databases">
        <title>Opisthorchis viverrini - life in the bile duct.</title>
        <authorList>
            <person name="Young N.D."/>
            <person name="Nagarajan N."/>
            <person name="Lin S.J."/>
            <person name="Korhonen P.K."/>
            <person name="Jex A.R."/>
            <person name="Hall R.S."/>
            <person name="Safavi-Hemami H."/>
            <person name="Kaewkong W."/>
            <person name="Bertrand D."/>
            <person name="Gao S."/>
            <person name="Seet Q."/>
            <person name="Wongkham S."/>
            <person name="Teh B.T."/>
            <person name="Wongkham C."/>
            <person name="Intapan P.M."/>
            <person name="Maleewong W."/>
            <person name="Yang X."/>
            <person name="Hu M."/>
            <person name="Wang Z."/>
            <person name="Hofmann A."/>
            <person name="Sternberg P.W."/>
            <person name="Tan P."/>
            <person name="Wang J."/>
            <person name="Gasser R.B."/>
        </authorList>
    </citation>
    <scope>NUCLEOTIDE SEQUENCE [LARGE SCALE GENOMIC DNA]</scope>
</reference>
<dbReference type="Pfam" id="PF13848">
    <property type="entry name" value="Thioredoxin_6"/>
    <property type="match status" value="1"/>
</dbReference>
<name>A0A075AI32_OPIVI</name>
<dbReference type="KEGG" id="ovi:T265_02741"/>
<dbReference type="OrthoDB" id="294696at2759"/>
<gene>
    <name evidence="1" type="ORF">T265_02741</name>
</gene>
<dbReference type="Proteomes" id="UP000054324">
    <property type="component" value="Unassembled WGS sequence"/>
</dbReference>
<dbReference type="GO" id="GO:0005789">
    <property type="term" value="C:endoplasmic reticulum membrane"/>
    <property type="evidence" value="ECO:0007669"/>
    <property type="project" value="TreeGrafter"/>
</dbReference>
<dbReference type="EMBL" id="KL596653">
    <property type="protein sequence ID" value="KER30929.1"/>
    <property type="molecule type" value="Genomic_DNA"/>
</dbReference>
<dbReference type="RefSeq" id="XP_009165320.1">
    <property type="nucleotide sequence ID" value="XM_009167056.1"/>
</dbReference>
<keyword evidence="2" id="KW-1185">Reference proteome</keyword>
<dbReference type="SUPFAM" id="SSF52833">
    <property type="entry name" value="Thioredoxin-like"/>
    <property type="match status" value="1"/>
</dbReference>
<dbReference type="STRING" id="6198.A0A075AI32"/>